<sequence>MPDVRTVPLPADSRLHALRRPGDFLDCYGVASAMSPRAAAGIITDFPDWARGLLQVRRLVTSPFGLSQDGPEAPDKVGPFPVEYDDEAELVAGFDDKHLNFRVSVMSQGGQVSLATWVDPHNLGGRLYLAAIMPFHIAIARNALARVARAPAVA</sequence>
<protein>
    <recommendedName>
        <fullName evidence="3">DUF2867 domain-containing protein</fullName>
    </recommendedName>
</protein>
<keyword evidence="2" id="KW-1185">Reference proteome</keyword>
<proteinExistence type="predicted"/>
<dbReference type="RefSeq" id="WP_220750204.1">
    <property type="nucleotide sequence ID" value="NZ_BPFH01000007.1"/>
</dbReference>
<accession>A0ABQ4NQP8</accession>
<evidence type="ECO:0000313" key="2">
    <source>
        <dbReference type="Proteomes" id="UP000786693"/>
    </source>
</evidence>
<evidence type="ECO:0000313" key="1">
    <source>
        <dbReference type="EMBL" id="GIT96707.1"/>
    </source>
</evidence>
<dbReference type="EMBL" id="BPFH01000007">
    <property type="protein sequence ID" value="GIT96707.1"/>
    <property type="molecule type" value="Genomic_DNA"/>
</dbReference>
<dbReference type="InterPro" id="IPR021295">
    <property type="entry name" value="DUF2867"/>
</dbReference>
<evidence type="ECO:0008006" key="3">
    <source>
        <dbReference type="Google" id="ProtNLM"/>
    </source>
</evidence>
<organism evidence="1 2">
    <name type="scientific">Jannaschia pagri</name>
    <dbReference type="NCBI Taxonomy" id="2829797"/>
    <lineage>
        <taxon>Bacteria</taxon>
        <taxon>Pseudomonadati</taxon>
        <taxon>Pseudomonadota</taxon>
        <taxon>Alphaproteobacteria</taxon>
        <taxon>Rhodobacterales</taxon>
        <taxon>Roseobacteraceae</taxon>
        <taxon>Jannaschia</taxon>
    </lineage>
</organism>
<reference evidence="1 2" key="1">
    <citation type="submission" date="2021-05" db="EMBL/GenBank/DDBJ databases">
        <title>Bacteria Genome sequencing.</title>
        <authorList>
            <person name="Takabe Y."/>
            <person name="Nakajima Y."/>
            <person name="Suzuki S."/>
            <person name="Shiozaki T."/>
        </authorList>
    </citation>
    <scope>NUCLEOTIDE SEQUENCE [LARGE SCALE GENOMIC DNA]</scope>
    <source>
        <strain evidence="1 2">AI_62</strain>
    </source>
</reference>
<dbReference type="Pfam" id="PF11066">
    <property type="entry name" value="DUF2867"/>
    <property type="match status" value="1"/>
</dbReference>
<dbReference type="Proteomes" id="UP000786693">
    <property type="component" value="Unassembled WGS sequence"/>
</dbReference>
<comment type="caution">
    <text evidence="1">The sequence shown here is derived from an EMBL/GenBank/DDBJ whole genome shotgun (WGS) entry which is preliminary data.</text>
</comment>
<gene>
    <name evidence="1" type="ORF">JANAI62_33300</name>
</gene>
<name>A0ABQ4NQP8_9RHOB</name>